<feature type="transmembrane region" description="Helical" evidence="1">
    <location>
        <begin position="9"/>
        <end position="30"/>
    </location>
</feature>
<keyword evidence="3" id="KW-0808">Transferase</keyword>
<dbReference type="GO" id="GO:0015019">
    <property type="term" value="F:heparan-alpha-glucosaminide N-acetyltransferase activity"/>
    <property type="evidence" value="ECO:0007669"/>
    <property type="project" value="UniProtKB-EC"/>
</dbReference>
<reference evidence="3 4" key="1">
    <citation type="submission" date="2023-04" db="EMBL/GenBank/DDBJ databases">
        <title>YMD61, complete Genome.</title>
        <authorList>
            <person name="Zhang J."/>
        </authorList>
    </citation>
    <scope>NUCLEOTIDE SEQUENCE [LARGE SCALE GENOMIC DNA]</scope>
    <source>
        <strain evidence="3 4">YMD61</strain>
    </source>
</reference>
<dbReference type="InterPro" id="IPR012429">
    <property type="entry name" value="HGSNAT_cat"/>
</dbReference>
<gene>
    <name evidence="3" type="ORF">QF092_03190</name>
</gene>
<feature type="domain" description="Heparan-alpha-glucosaminide N-acetyltransferase catalytic" evidence="2">
    <location>
        <begin position="8"/>
        <end position="229"/>
    </location>
</feature>
<dbReference type="RefSeq" id="WP_281467570.1">
    <property type="nucleotide sequence ID" value="NZ_CP124535.1"/>
</dbReference>
<evidence type="ECO:0000313" key="3">
    <source>
        <dbReference type="EMBL" id="WGV16832.1"/>
    </source>
</evidence>
<accession>A0ABY8Q9F1</accession>
<protein>
    <submittedName>
        <fullName evidence="3">Heparan-alpha-glucosaminide N-acetyltransferase</fullName>
        <ecNumber evidence="3">2.3.1.78</ecNumber>
    </submittedName>
</protein>
<keyword evidence="4" id="KW-1185">Reference proteome</keyword>
<keyword evidence="1" id="KW-0812">Transmembrane</keyword>
<sequence>MNESKGHRLVAVDLARSLALLGMAVFHFTFDLELFGHLDPGTTVTGGWAIFARVVAGSFLCLAGLSLVLAHGKGRRWPAFRKRFLRVAGAALVVSGATLAVLPQAFIFFGILHSIAFASLIGMALVGLPWAFLAMLTVAVVVADRTLAFDALNPLWLVWTGLGTKVPWSMDFVPVFPWLAAFLAGMTIAKAMDRAGLWARLAVWQPAAWIQRLAWPGRHSLAVYLIHQPVLISLVWLGTKLFA</sequence>
<dbReference type="EMBL" id="CP124535">
    <property type="protein sequence ID" value="WGV16832.1"/>
    <property type="molecule type" value="Genomic_DNA"/>
</dbReference>
<proteinExistence type="predicted"/>
<keyword evidence="1" id="KW-0472">Membrane</keyword>
<dbReference type="Proteomes" id="UP001230978">
    <property type="component" value="Chromosome"/>
</dbReference>
<evidence type="ECO:0000313" key="4">
    <source>
        <dbReference type="Proteomes" id="UP001230978"/>
    </source>
</evidence>
<dbReference type="Pfam" id="PF07786">
    <property type="entry name" value="HGSNAT_cat"/>
    <property type="match status" value="1"/>
</dbReference>
<evidence type="ECO:0000259" key="2">
    <source>
        <dbReference type="Pfam" id="PF07786"/>
    </source>
</evidence>
<feature type="transmembrane region" description="Helical" evidence="1">
    <location>
        <begin position="50"/>
        <end position="72"/>
    </location>
</feature>
<name>A0ABY8Q9F1_9RHOB</name>
<feature type="transmembrane region" description="Helical" evidence="1">
    <location>
        <begin position="84"/>
        <end position="101"/>
    </location>
</feature>
<keyword evidence="3" id="KW-0012">Acyltransferase</keyword>
<keyword evidence="1" id="KW-1133">Transmembrane helix</keyword>
<organism evidence="3 4">
    <name type="scientific">Fuscovulum ytuae</name>
    <dbReference type="NCBI Taxonomy" id="3042299"/>
    <lineage>
        <taxon>Bacteria</taxon>
        <taxon>Pseudomonadati</taxon>
        <taxon>Pseudomonadota</taxon>
        <taxon>Alphaproteobacteria</taxon>
        <taxon>Rhodobacterales</taxon>
        <taxon>Paracoccaceae</taxon>
        <taxon>Fuscovulum</taxon>
    </lineage>
</organism>
<evidence type="ECO:0000256" key="1">
    <source>
        <dbReference type="SAM" id="Phobius"/>
    </source>
</evidence>
<dbReference type="EC" id="2.3.1.78" evidence="3"/>